<dbReference type="Gene3D" id="1.10.357.10">
    <property type="entry name" value="Tetracycline Repressor, domain 2"/>
    <property type="match status" value="1"/>
</dbReference>
<keyword evidence="1 2" id="KW-0238">DNA-binding</keyword>
<accession>R2TKW2</accession>
<dbReference type="EMBL" id="AJAS01000014">
    <property type="protein sequence ID" value="EOI00742.1"/>
    <property type="molecule type" value="Genomic_DNA"/>
</dbReference>
<proteinExistence type="predicted"/>
<dbReference type="InterPro" id="IPR001647">
    <property type="entry name" value="HTH_TetR"/>
</dbReference>
<protein>
    <recommendedName>
        <fullName evidence="3">HTH tetR-type domain-containing protein</fullName>
    </recommendedName>
</protein>
<dbReference type="eggNOG" id="COG1309">
    <property type="taxonomic scope" value="Bacteria"/>
</dbReference>
<reference evidence="5 7" key="2">
    <citation type="submission" date="2013-03" db="EMBL/GenBank/DDBJ databases">
        <title>The Genome Sequence of Enterococcus moraviensis BAA-383 (PacBio/Illumina hybrid assembly).</title>
        <authorList>
            <consortium name="The Broad Institute Genomics Platform"/>
            <consortium name="The Broad Institute Genome Sequencing Center for Infectious Disease"/>
            <person name="Earl A."/>
            <person name="Russ C."/>
            <person name="Gilmore M."/>
            <person name="Surin D."/>
            <person name="Walker B."/>
            <person name="Young S."/>
            <person name="Zeng Q."/>
            <person name="Gargeya S."/>
            <person name="Fitzgerald M."/>
            <person name="Haas B."/>
            <person name="Abouelleil A."/>
            <person name="Allen A.W."/>
            <person name="Alvarado L."/>
            <person name="Arachchi H.M."/>
            <person name="Berlin A.M."/>
            <person name="Chapman S.B."/>
            <person name="Gainer-Dewar J."/>
            <person name="Goldberg J."/>
            <person name="Griggs A."/>
            <person name="Gujja S."/>
            <person name="Hansen M."/>
            <person name="Howarth C."/>
            <person name="Imamovic A."/>
            <person name="Ireland A."/>
            <person name="Larimer J."/>
            <person name="McCowan C."/>
            <person name="Murphy C."/>
            <person name="Pearson M."/>
            <person name="Poon T.W."/>
            <person name="Priest M."/>
            <person name="Roberts A."/>
            <person name="Saif S."/>
            <person name="Shea T."/>
            <person name="Sisk P."/>
            <person name="Sykes S."/>
            <person name="Wortman J."/>
            <person name="Nusbaum C."/>
            <person name="Birren B."/>
        </authorList>
    </citation>
    <scope>NUCLEOTIDE SEQUENCE [LARGE SCALE GENOMIC DNA]</scope>
    <source>
        <strain evidence="5 7">ATCC BAA-383</strain>
    </source>
</reference>
<feature type="domain" description="HTH tetR-type" evidence="3">
    <location>
        <begin position="8"/>
        <end position="68"/>
    </location>
</feature>
<dbReference type="Proteomes" id="UP000014157">
    <property type="component" value="Unassembled WGS sequence"/>
</dbReference>
<comment type="caution">
    <text evidence="4">The sequence shown here is derived from an EMBL/GenBank/DDBJ whole genome shotgun (WGS) entry which is preliminary data.</text>
</comment>
<dbReference type="PANTHER" id="PTHR43479:SF11">
    <property type="entry name" value="ACREF_ENVCD OPERON REPRESSOR-RELATED"/>
    <property type="match status" value="1"/>
</dbReference>
<evidence type="ECO:0000313" key="5">
    <source>
        <dbReference type="EMBL" id="EOT73029.1"/>
    </source>
</evidence>
<dbReference type="Proteomes" id="UP000013781">
    <property type="component" value="Unassembled WGS sequence"/>
</dbReference>
<evidence type="ECO:0000313" key="7">
    <source>
        <dbReference type="Proteomes" id="UP000014157"/>
    </source>
</evidence>
<name>R2TKW2_9ENTE</name>
<dbReference type="InterPro" id="IPR009057">
    <property type="entry name" value="Homeodomain-like_sf"/>
</dbReference>
<evidence type="ECO:0000259" key="3">
    <source>
        <dbReference type="PROSITE" id="PS50977"/>
    </source>
</evidence>
<dbReference type="OrthoDB" id="9814200at2"/>
<evidence type="ECO:0000313" key="4">
    <source>
        <dbReference type="EMBL" id="EOI00742.1"/>
    </source>
</evidence>
<evidence type="ECO:0000313" key="6">
    <source>
        <dbReference type="Proteomes" id="UP000013781"/>
    </source>
</evidence>
<dbReference type="InterPro" id="IPR050624">
    <property type="entry name" value="HTH-type_Tx_Regulator"/>
</dbReference>
<keyword evidence="7" id="KW-1185">Reference proteome</keyword>
<feature type="DNA-binding region" description="H-T-H motif" evidence="2">
    <location>
        <begin position="31"/>
        <end position="50"/>
    </location>
</feature>
<evidence type="ECO:0000256" key="1">
    <source>
        <dbReference type="ARBA" id="ARBA00023125"/>
    </source>
</evidence>
<dbReference type="PRINTS" id="PR00455">
    <property type="entry name" value="HTHTETR"/>
</dbReference>
<dbReference type="EMBL" id="ASWB01000001">
    <property type="protein sequence ID" value="EOT73029.1"/>
    <property type="molecule type" value="Genomic_DNA"/>
</dbReference>
<dbReference type="RefSeq" id="WP_010765224.1">
    <property type="nucleotide sequence ID" value="NZ_ASWB01000001.1"/>
</dbReference>
<dbReference type="PANTHER" id="PTHR43479">
    <property type="entry name" value="ACREF/ENVCD OPERON REPRESSOR-RELATED"/>
    <property type="match status" value="1"/>
</dbReference>
<dbReference type="InterPro" id="IPR049149">
    <property type="entry name" value="TetR/AcrR_C"/>
</dbReference>
<organism evidence="4 6">
    <name type="scientific">Enterococcus moraviensis ATCC BAA-383</name>
    <dbReference type="NCBI Taxonomy" id="1158609"/>
    <lineage>
        <taxon>Bacteria</taxon>
        <taxon>Bacillati</taxon>
        <taxon>Bacillota</taxon>
        <taxon>Bacilli</taxon>
        <taxon>Lactobacillales</taxon>
        <taxon>Enterococcaceae</taxon>
        <taxon>Enterococcus</taxon>
    </lineage>
</organism>
<reference evidence="4 6" key="1">
    <citation type="submission" date="2013-02" db="EMBL/GenBank/DDBJ databases">
        <title>The Genome Sequence of Enterococcus moraviensis BAA-383.</title>
        <authorList>
            <consortium name="The Broad Institute Genome Sequencing Platform"/>
            <consortium name="The Broad Institute Genome Sequencing Center for Infectious Disease"/>
            <person name="Earl A.M."/>
            <person name="Gilmore M.S."/>
            <person name="Lebreton F."/>
            <person name="Walker B."/>
            <person name="Young S.K."/>
            <person name="Zeng Q."/>
            <person name="Gargeya S."/>
            <person name="Fitzgerald M."/>
            <person name="Haas B."/>
            <person name="Abouelleil A."/>
            <person name="Alvarado L."/>
            <person name="Arachchi H.M."/>
            <person name="Berlin A.M."/>
            <person name="Chapman S.B."/>
            <person name="Dewar J."/>
            <person name="Goldberg J."/>
            <person name="Griggs A."/>
            <person name="Gujja S."/>
            <person name="Hansen M."/>
            <person name="Howarth C."/>
            <person name="Imamovic A."/>
            <person name="Larimer J."/>
            <person name="McCowan C."/>
            <person name="Murphy C."/>
            <person name="Neiman D."/>
            <person name="Pearson M."/>
            <person name="Priest M."/>
            <person name="Roberts A."/>
            <person name="Saif S."/>
            <person name="Shea T."/>
            <person name="Sisk P."/>
            <person name="Sykes S."/>
            <person name="Wortman J."/>
            <person name="Nusbaum C."/>
            <person name="Birren B."/>
        </authorList>
    </citation>
    <scope>NUCLEOTIDE SEQUENCE [LARGE SCALE GENOMIC DNA]</scope>
    <source>
        <strain evidence="4 6">ATCC BAA-383</strain>
    </source>
</reference>
<evidence type="ECO:0000256" key="2">
    <source>
        <dbReference type="PROSITE-ProRule" id="PRU00335"/>
    </source>
</evidence>
<dbReference type="SUPFAM" id="SSF46689">
    <property type="entry name" value="Homeodomain-like"/>
    <property type="match status" value="1"/>
</dbReference>
<dbReference type="Pfam" id="PF21303">
    <property type="entry name" value="TetR_C_39"/>
    <property type="match status" value="1"/>
</dbReference>
<dbReference type="GO" id="GO:0003677">
    <property type="term" value="F:DNA binding"/>
    <property type="evidence" value="ECO:0007669"/>
    <property type="project" value="UniProtKB-UniRule"/>
</dbReference>
<dbReference type="PATRIC" id="fig|1158609.3.peg.1802"/>
<dbReference type="HOGENOM" id="CLU_069356_29_1_9"/>
<dbReference type="Pfam" id="PF00440">
    <property type="entry name" value="TetR_N"/>
    <property type="match status" value="1"/>
</dbReference>
<dbReference type="PROSITE" id="PS50977">
    <property type="entry name" value="HTH_TETR_2"/>
    <property type="match status" value="1"/>
</dbReference>
<sequence>MSRNKNPEVTIEKILVISENLFQTKGYDKTTIHDIIRELGMSKGAIYYHFTSKEEILEAVIQKQFKNSHDDLIKMIGTIEAENAKEKLIKLMNLIEQRTSKTRVTAVQEVMINQANNPQFVISGMQIAVQQEAPLFAEIIKEGIQDGSLETEYPNECAEMFLLLINLWCSPFVFESSLEQVKSRLLFLRHNMQLLGLDIISDQLISDLIGFYQEIYDEHEMVEK</sequence>
<dbReference type="STRING" id="155617.RV09_GL001382"/>
<gene>
    <name evidence="5" type="ORF">I586_00022</name>
    <name evidence="4" type="ORF">UAY_01845</name>
</gene>
<dbReference type="AlphaFoldDB" id="R2TKW2"/>